<dbReference type="AlphaFoldDB" id="A0A1E5WH39"/>
<feature type="region of interest" description="Disordered" evidence="1">
    <location>
        <begin position="141"/>
        <end position="212"/>
    </location>
</feature>
<feature type="compositionally biased region" description="Basic residues" evidence="1">
    <location>
        <begin position="141"/>
        <end position="157"/>
    </location>
</feature>
<evidence type="ECO:0000313" key="2">
    <source>
        <dbReference type="EMBL" id="OEL36460.1"/>
    </source>
</evidence>
<reference evidence="2 3" key="1">
    <citation type="submission" date="2016-09" db="EMBL/GenBank/DDBJ databases">
        <title>The draft genome of Dichanthelium oligosanthes: A C3 panicoid grass species.</title>
        <authorList>
            <person name="Studer A.J."/>
            <person name="Schnable J.C."/>
            <person name="Brutnell T.P."/>
        </authorList>
    </citation>
    <scope>NUCLEOTIDE SEQUENCE [LARGE SCALE GENOMIC DNA]</scope>
    <source>
        <strain evidence="3">cv. Kellogg 1175</strain>
        <tissue evidence="2">Leaf</tissue>
    </source>
</reference>
<feature type="compositionally biased region" description="Polar residues" evidence="1">
    <location>
        <begin position="190"/>
        <end position="202"/>
    </location>
</feature>
<protein>
    <submittedName>
        <fullName evidence="2">E3 ubiquitin-protein ligase RHF2A</fullName>
    </submittedName>
</protein>
<proteinExistence type="predicted"/>
<evidence type="ECO:0000313" key="3">
    <source>
        <dbReference type="Proteomes" id="UP000095767"/>
    </source>
</evidence>
<organism evidence="2 3">
    <name type="scientific">Dichanthelium oligosanthes</name>
    <dbReference type="NCBI Taxonomy" id="888268"/>
    <lineage>
        <taxon>Eukaryota</taxon>
        <taxon>Viridiplantae</taxon>
        <taxon>Streptophyta</taxon>
        <taxon>Embryophyta</taxon>
        <taxon>Tracheophyta</taxon>
        <taxon>Spermatophyta</taxon>
        <taxon>Magnoliopsida</taxon>
        <taxon>Liliopsida</taxon>
        <taxon>Poales</taxon>
        <taxon>Poaceae</taxon>
        <taxon>PACMAD clade</taxon>
        <taxon>Panicoideae</taxon>
        <taxon>Panicodae</taxon>
        <taxon>Paniceae</taxon>
        <taxon>Dichantheliinae</taxon>
        <taxon>Dichanthelium</taxon>
    </lineage>
</organism>
<keyword evidence="3" id="KW-1185">Reference proteome</keyword>
<accession>A0A1E5WH39</accession>
<sequence>MASGTEEKAKMESLTSAVAFVEGGVQDACDDACSICLEAFCESDPSAVSCYFISCAILHIDDICVPEKFTVPNVLAAYHQELLEAVERERNIRTNQTRNTTIFHHPALGDFELQHLPVVGNDAELEERILQHLAAAAAMGRAHHLGRREGHRGRSGSHGRPQFLVFSAHPNSPPAGTISSSSAHVEGDNDSNPVTPRASESSPRAIRIGDVGNQSPGMLTYDAEQDAVVSSGNSTPVQRIYYKEYPRVEGKTLFT</sequence>
<gene>
    <name evidence="2" type="ORF">BAE44_0002518</name>
</gene>
<dbReference type="Proteomes" id="UP000095767">
    <property type="component" value="Unassembled WGS sequence"/>
</dbReference>
<comment type="caution">
    <text evidence="2">The sequence shown here is derived from an EMBL/GenBank/DDBJ whole genome shotgun (WGS) entry which is preliminary data.</text>
</comment>
<evidence type="ECO:0000256" key="1">
    <source>
        <dbReference type="SAM" id="MobiDB-lite"/>
    </source>
</evidence>
<name>A0A1E5WH39_9POAL</name>
<dbReference type="STRING" id="888268.A0A1E5WH39"/>
<dbReference type="OrthoDB" id="1681166at2759"/>
<dbReference type="EMBL" id="LWDX02009085">
    <property type="protein sequence ID" value="OEL36460.1"/>
    <property type="molecule type" value="Genomic_DNA"/>
</dbReference>